<proteinExistence type="predicted"/>
<protein>
    <submittedName>
        <fullName evidence="2">GAF domain-containing protein</fullName>
    </submittedName>
</protein>
<dbReference type="Gene3D" id="3.30.450.40">
    <property type="match status" value="1"/>
</dbReference>
<dbReference type="SUPFAM" id="SSF55781">
    <property type="entry name" value="GAF domain-like"/>
    <property type="match status" value="1"/>
</dbReference>
<dbReference type="STRING" id="640948.SAMN05216238_105114"/>
<sequence>MSLKFKIRGGGVIMKKDNQLISLIESSQTLTSTLDLDVVLQRLITEVMYIIDYADAGVLYLYDAKSGKLKVGSVAGFDMTYMKHIFLEPNEAMSGKTFISKQASIFTFKEDTTKGMSNLYENNQLLYQKALGELNYPTSTICAPLMSKDECIGVLTIDSFSNQVHFTKDDLQILEIFASQSVIAIENATLFSQNQRFQSINHELMKVNVKHEGVNKITQTLSEIVQKEVCLFNEFYDVLSSSSNESKIYSSELKTKYFYLLEEVAKQKEVENYTLELNETVNCYFFPIKVDKSIIGILTIFLGNDDTLDPIDLFAIEQVHSVFALELTREQGVIDTHIKYESYLLEQVLSNRFEAFNKNFNKNSETANDTQYVFVKLELNNLFIPIEQLTRNIKQFRRLIYRELSNFRLKAFVLEQSMIFKILIVNNYELNETAITHEIERLFRKITNRSKELDLFTFWVGIGREFLRIEDIHSSVRDADRCVQFLKHRNNLDSIISYKRLGVYRLFLNQDKEELNEFVQDLIGPILLYDKENGTQLLETAKVYLEMNGNLRETAELCFVHINTVKYRLNKVRELLGQESLTGVQRFELQLAIYSQGFLENN</sequence>
<gene>
    <name evidence="2" type="ORF">SAMN05216238_105114</name>
</gene>
<reference evidence="3" key="1">
    <citation type="submission" date="2016-10" db="EMBL/GenBank/DDBJ databases">
        <authorList>
            <person name="Varghese N."/>
            <person name="Submissions S."/>
        </authorList>
    </citation>
    <scope>NUCLEOTIDE SEQUENCE [LARGE SCALE GENOMIC DNA]</scope>
    <source>
        <strain evidence="3">DSM 22530</strain>
    </source>
</reference>
<dbReference type="Pfam" id="PF01590">
    <property type="entry name" value="GAF"/>
    <property type="match status" value="1"/>
</dbReference>
<dbReference type="Pfam" id="PF13556">
    <property type="entry name" value="HTH_30"/>
    <property type="match status" value="1"/>
</dbReference>
<dbReference type="SMART" id="SM00065">
    <property type="entry name" value="GAF"/>
    <property type="match status" value="1"/>
</dbReference>
<dbReference type="EMBL" id="FOMR01000005">
    <property type="protein sequence ID" value="SFD88190.1"/>
    <property type="molecule type" value="Genomic_DNA"/>
</dbReference>
<organism evidence="2 3">
    <name type="scientific">Lentibacillus persicus</name>
    <dbReference type="NCBI Taxonomy" id="640948"/>
    <lineage>
        <taxon>Bacteria</taxon>
        <taxon>Bacillati</taxon>
        <taxon>Bacillota</taxon>
        <taxon>Bacilli</taxon>
        <taxon>Bacillales</taxon>
        <taxon>Bacillaceae</taxon>
        <taxon>Lentibacillus</taxon>
    </lineage>
</organism>
<dbReference type="Gene3D" id="1.10.10.2840">
    <property type="entry name" value="PucR C-terminal helix-turn-helix domain"/>
    <property type="match status" value="1"/>
</dbReference>
<dbReference type="PANTHER" id="PTHR33744:SF1">
    <property type="entry name" value="DNA-BINDING TRANSCRIPTIONAL ACTIVATOR ADER"/>
    <property type="match status" value="1"/>
</dbReference>
<dbReference type="InterPro" id="IPR003018">
    <property type="entry name" value="GAF"/>
</dbReference>
<evidence type="ECO:0000313" key="2">
    <source>
        <dbReference type="EMBL" id="SFD88190.1"/>
    </source>
</evidence>
<evidence type="ECO:0000259" key="1">
    <source>
        <dbReference type="SMART" id="SM00065"/>
    </source>
</evidence>
<dbReference type="InterPro" id="IPR051448">
    <property type="entry name" value="CdaR-like_regulators"/>
</dbReference>
<feature type="domain" description="GAF" evidence="1">
    <location>
        <begin position="35"/>
        <end position="195"/>
    </location>
</feature>
<dbReference type="OrthoDB" id="143422at2"/>
<dbReference type="AlphaFoldDB" id="A0A1I1W5G1"/>
<dbReference type="InterPro" id="IPR042070">
    <property type="entry name" value="PucR_C-HTH_sf"/>
</dbReference>
<dbReference type="InterPro" id="IPR025736">
    <property type="entry name" value="PucR_C-HTH_dom"/>
</dbReference>
<keyword evidence="3" id="KW-1185">Reference proteome</keyword>
<dbReference type="InterPro" id="IPR029016">
    <property type="entry name" value="GAF-like_dom_sf"/>
</dbReference>
<evidence type="ECO:0000313" key="3">
    <source>
        <dbReference type="Proteomes" id="UP000199474"/>
    </source>
</evidence>
<dbReference type="PANTHER" id="PTHR33744">
    <property type="entry name" value="CARBOHYDRATE DIACID REGULATOR"/>
    <property type="match status" value="1"/>
</dbReference>
<accession>A0A1I1W5G1</accession>
<name>A0A1I1W5G1_9BACI</name>
<dbReference type="Proteomes" id="UP000199474">
    <property type="component" value="Unassembled WGS sequence"/>
</dbReference>